<dbReference type="Pfam" id="PF09813">
    <property type="entry name" value="Coa3_cc"/>
    <property type="match status" value="1"/>
</dbReference>
<comment type="subcellular location">
    <subcellularLocation>
        <location evidence="2">Mitochondrion membrane</location>
        <topology evidence="2">Single-pass membrane protein</topology>
    </subcellularLocation>
</comment>
<comment type="caution">
    <text evidence="8">Lacks conserved residue(s) required for the propagation of feature annotation.</text>
</comment>
<reference evidence="10 11" key="1">
    <citation type="submission" date="2019-05" db="EMBL/GenBank/DDBJ databases">
        <title>A Chromosome-scale Meerkat (S. suricatta) Genome Assembly.</title>
        <authorList>
            <person name="Dudchenko O."/>
            <person name="Lieberman Aiden E."/>
            <person name="Tung J."/>
            <person name="Barreiro L.B."/>
            <person name="Clutton-Brock T.H."/>
        </authorList>
    </citation>
    <scope>NUCLEOTIDE SEQUENCE [LARGE SCALE GENOMIC DNA]</scope>
</reference>
<sequence>GRPILTSQVRPFSEAFGGTWTAHWIHKPIPLASPQSSATLCLGFLVLFCVFVFTSSLRKTRFPPGPRALQPFHAPTATDRSANQKARLVCPSPALPVRPRAALPSRKKAQTTTPSVRCWGQGLLFPASPALWSYEGRSDNMAAPGAGDSLDAKGGKTPVAQRIDPTREKLTPAQLQFMRQVQLAQWQKTLPQRRTRNIVTGLGIGALVLAIYGYTFYSVSQERFLDELEDEAKAARARAMARASGS</sequence>
<accession>A0A673UP44</accession>
<gene>
    <name evidence="10" type="primary">LOC115281530</name>
</gene>
<dbReference type="GO" id="GO:0033617">
    <property type="term" value="P:mitochondrial respiratory chain complex IV assembly"/>
    <property type="evidence" value="ECO:0007669"/>
    <property type="project" value="UniProtKB-UniRule"/>
</dbReference>
<reference evidence="10" key="3">
    <citation type="submission" date="2025-09" db="UniProtKB">
        <authorList>
            <consortium name="Ensembl"/>
        </authorList>
    </citation>
    <scope>IDENTIFICATION</scope>
</reference>
<keyword evidence="11" id="KW-1185">Reference proteome</keyword>
<dbReference type="PANTHER" id="PTHR15642:SF3">
    <property type="entry name" value="CYTOCHROME C OXIDASE ASSEMBLY FACTOR 3 HOMOLOG, MITOCHONDRIAL"/>
    <property type="match status" value="1"/>
</dbReference>
<protein>
    <recommendedName>
        <fullName evidence="8">Cytochrome c oxidase assembly factor 3</fullName>
    </recommendedName>
</protein>
<evidence type="ECO:0000256" key="6">
    <source>
        <dbReference type="ARBA" id="ARBA00023128"/>
    </source>
</evidence>
<feature type="domain" description="Cytochrome c oxidase assembly factor 3 mitochondrial coiled-coil" evidence="9">
    <location>
        <begin position="185"/>
        <end position="231"/>
    </location>
</feature>
<dbReference type="GO" id="GO:0005743">
    <property type="term" value="C:mitochondrial inner membrane"/>
    <property type="evidence" value="ECO:0007669"/>
    <property type="project" value="UniProtKB-UniRule"/>
</dbReference>
<evidence type="ECO:0000256" key="8">
    <source>
        <dbReference type="RuleBase" id="RU367056"/>
    </source>
</evidence>
<feature type="transmembrane region" description="Helical" evidence="8">
    <location>
        <begin position="37"/>
        <end position="57"/>
    </location>
</feature>
<evidence type="ECO:0000256" key="2">
    <source>
        <dbReference type="ARBA" id="ARBA00004304"/>
    </source>
</evidence>
<keyword evidence="4 8" id="KW-0812">Transmembrane</keyword>
<comment type="function">
    <text evidence="1">Core component of the MITRAC (mitochondrial translation regulation assembly intermediate of cytochrome c oxidase complex) complex, that regulates cytochrome c oxidase assembly. MITRAC complexes regulate both translation of mitochondrial encoded components and assembly of nuclear-encoded components imported in mitochondrion. Required for efficient translation of MT-CO1 and mitochondrial respiratory chain complex IV assembly.</text>
</comment>
<keyword evidence="6 8" id="KW-0496">Mitochondrion</keyword>
<organism evidence="10 11">
    <name type="scientific">Suricata suricatta</name>
    <name type="common">Meerkat</name>
    <dbReference type="NCBI Taxonomy" id="37032"/>
    <lineage>
        <taxon>Eukaryota</taxon>
        <taxon>Metazoa</taxon>
        <taxon>Chordata</taxon>
        <taxon>Craniata</taxon>
        <taxon>Vertebrata</taxon>
        <taxon>Euteleostomi</taxon>
        <taxon>Mammalia</taxon>
        <taxon>Eutheria</taxon>
        <taxon>Laurasiatheria</taxon>
        <taxon>Carnivora</taxon>
        <taxon>Feliformia</taxon>
        <taxon>Herpestidae</taxon>
        <taxon>Suricata</taxon>
    </lineage>
</organism>
<comment type="similarity">
    <text evidence="3 8">Belongs to the COA3 family.</text>
</comment>
<reference evidence="10" key="2">
    <citation type="submission" date="2025-08" db="UniProtKB">
        <authorList>
            <consortium name="Ensembl"/>
        </authorList>
    </citation>
    <scope>IDENTIFICATION</scope>
</reference>
<comment type="function">
    <text evidence="8">Required for assembly of cytochrome c oxidase (complex IV).</text>
</comment>
<evidence type="ECO:0000259" key="9">
    <source>
        <dbReference type="Pfam" id="PF09813"/>
    </source>
</evidence>
<dbReference type="OMA" id="AHWIHKP"/>
<evidence type="ECO:0000313" key="11">
    <source>
        <dbReference type="Proteomes" id="UP000472268"/>
    </source>
</evidence>
<evidence type="ECO:0000313" key="10">
    <source>
        <dbReference type="Ensembl" id="ENSSSUP00005027288.1"/>
    </source>
</evidence>
<feature type="transmembrane region" description="Helical" evidence="8">
    <location>
        <begin position="198"/>
        <end position="217"/>
    </location>
</feature>
<dbReference type="Ensembl" id="ENSSSUT00005031190.1">
    <property type="protein sequence ID" value="ENSSSUP00005027288.1"/>
    <property type="gene ID" value="ENSSSUG00005017678.1"/>
</dbReference>
<proteinExistence type="inferred from homology"/>
<evidence type="ECO:0000256" key="5">
    <source>
        <dbReference type="ARBA" id="ARBA00022989"/>
    </source>
</evidence>
<evidence type="ECO:0000256" key="4">
    <source>
        <dbReference type="ARBA" id="ARBA00022692"/>
    </source>
</evidence>
<keyword evidence="8" id="KW-0999">Mitochondrion inner membrane</keyword>
<dbReference type="PANTHER" id="PTHR15642">
    <property type="entry name" value="CYTOCHROME C OXIDASE ASSEMBLY FACTOR 3, MITOCHONDRIAL"/>
    <property type="match status" value="1"/>
</dbReference>
<keyword evidence="7 8" id="KW-0472">Membrane</keyword>
<comment type="subunit">
    <text evidence="8">Component of 250-400 kDa complexes called cytochrome oxidase assembly intermediates or COA complexes.</text>
</comment>
<keyword evidence="5 8" id="KW-1133">Transmembrane helix</keyword>
<evidence type="ECO:0000256" key="1">
    <source>
        <dbReference type="ARBA" id="ARBA00003429"/>
    </source>
</evidence>
<dbReference type="InterPro" id="IPR041752">
    <property type="entry name" value="Coa3"/>
</dbReference>
<name>A0A673UP44_SURSU</name>
<dbReference type="Proteomes" id="UP000472268">
    <property type="component" value="Chromosome 17"/>
</dbReference>
<evidence type="ECO:0000256" key="3">
    <source>
        <dbReference type="ARBA" id="ARBA00007035"/>
    </source>
</evidence>
<dbReference type="AlphaFoldDB" id="A0A673UP44"/>
<dbReference type="InterPro" id="IPR018628">
    <property type="entry name" value="Coa3_CC"/>
</dbReference>
<evidence type="ECO:0000256" key="7">
    <source>
        <dbReference type="ARBA" id="ARBA00023136"/>
    </source>
</evidence>